<dbReference type="Proteomes" id="UP000038009">
    <property type="component" value="Unassembled WGS sequence"/>
</dbReference>
<gene>
    <name evidence="2" type="ORF">ABL78_5077</name>
</gene>
<organism evidence="2 3">
    <name type="scientific">Leptomonas seymouri</name>
    <dbReference type="NCBI Taxonomy" id="5684"/>
    <lineage>
        <taxon>Eukaryota</taxon>
        <taxon>Discoba</taxon>
        <taxon>Euglenozoa</taxon>
        <taxon>Kinetoplastea</taxon>
        <taxon>Metakinetoplastina</taxon>
        <taxon>Trypanosomatida</taxon>
        <taxon>Trypanosomatidae</taxon>
        <taxon>Leishmaniinae</taxon>
        <taxon>Leptomonas</taxon>
    </lineage>
</organism>
<dbReference type="OMA" id="LIMVWSN"/>
<feature type="region of interest" description="Disordered" evidence="1">
    <location>
        <begin position="347"/>
        <end position="368"/>
    </location>
</feature>
<dbReference type="EMBL" id="LJSK01000161">
    <property type="protein sequence ID" value="KPI85857.1"/>
    <property type="molecule type" value="Genomic_DNA"/>
</dbReference>
<feature type="compositionally biased region" description="Low complexity" evidence="1">
    <location>
        <begin position="349"/>
        <end position="366"/>
    </location>
</feature>
<evidence type="ECO:0000256" key="1">
    <source>
        <dbReference type="SAM" id="MobiDB-lite"/>
    </source>
</evidence>
<protein>
    <submittedName>
        <fullName evidence="2">Uncharacterized protein</fullName>
    </submittedName>
</protein>
<accession>A0A0N0P5D0</accession>
<evidence type="ECO:0000313" key="2">
    <source>
        <dbReference type="EMBL" id="KPI85857.1"/>
    </source>
</evidence>
<name>A0A0N0P5D0_LEPSE</name>
<reference evidence="2 3" key="1">
    <citation type="journal article" date="2015" name="PLoS Pathog.">
        <title>Leptomonas seymouri: Adaptations to the Dixenous Life Cycle Analyzed by Genome Sequencing, Transcriptome Profiling and Co-infection with Leishmania donovani.</title>
        <authorList>
            <person name="Kraeva N."/>
            <person name="Butenko A."/>
            <person name="Hlavacova J."/>
            <person name="Kostygov A."/>
            <person name="Myskova J."/>
            <person name="Grybchuk D."/>
            <person name="Lestinova T."/>
            <person name="Votypka J."/>
            <person name="Volf P."/>
            <person name="Opperdoes F."/>
            <person name="Flegontov P."/>
            <person name="Lukes J."/>
            <person name="Yurchenko V."/>
        </authorList>
    </citation>
    <scope>NUCLEOTIDE SEQUENCE [LARGE SCALE GENOMIC DNA]</scope>
    <source>
        <strain evidence="2 3">ATCC 30220</strain>
    </source>
</reference>
<dbReference type="AlphaFoldDB" id="A0A0N0P5D0"/>
<keyword evidence="3" id="KW-1185">Reference proteome</keyword>
<proteinExistence type="predicted"/>
<sequence>MPPLTLEQVLARSMRLPRRRTQRYASSLYRSSNLSAVNTHTQRATRAGALDSELMESGLFNPSHTDAASPRDRRDKAFAASALQEKLNFFELMEREDASRRAGRLSIRRSDQLVRNSSDLTTFLNAALRTGDWQDGLRVFAGATALPAFQALLQESSATPSVSGDASALHRSGAAPNASSGLPISLPGVNPNAGHVLALLDMCARADQYQLVESIGVFFAPSFPEAFARAVELLAARAATTTSSSAPGWRAAFVYLTQRCPLPAAEIPVEAFDVCLRGCEETKDWRGALEVVRAMGPNPLQGWVAADEDVVRSEGVSSSATATPASSSGTPSDACFASAGAASRCPEDANANAPAASTSTPTSLSTPPSPTVVSYATLIATLEQAGKDHIALEVLNRLPALEKEEITASYAALIMVWANQVVHKHRRRF</sequence>
<comment type="caution">
    <text evidence="2">The sequence shown here is derived from an EMBL/GenBank/DDBJ whole genome shotgun (WGS) entry which is preliminary data.</text>
</comment>
<dbReference type="OrthoDB" id="272846at2759"/>
<dbReference type="VEuPathDB" id="TriTrypDB:Lsey_0161_0060"/>
<evidence type="ECO:0000313" key="3">
    <source>
        <dbReference type="Proteomes" id="UP000038009"/>
    </source>
</evidence>